<dbReference type="PROSITE" id="PS00455">
    <property type="entry name" value="AMP_BINDING"/>
    <property type="match status" value="1"/>
</dbReference>
<name>A0ABS3SQN7_9FLAO</name>
<dbReference type="EMBL" id="JAGEVG010000006">
    <property type="protein sequence ID" value="MBO3098015.1"/>
    <property type="molecule type" value="Genomic_DNA"/>
</dbReference>
<dbReference type="SUPFAM" id="SSF56801">
    <property type="entry name" value="Acetyl-CoA synthetase-like"/>
    <property type="match status" value="1"/>
</dbReference>
<keyword evidence="2" id="KW-0067">ATP-binding</keyword>
<evidence type="ECO:0000256" key="1">
    <source>
        <dbReference type="ARBA" id="ARBA00022741"/>
    </source>
</evidence>
<evidence type="ECO:0000256" key="3">
    <source>
        <dbReference type="ARBA" id="ARBA00024484"/>
    </source>
</evidence>
<dbReference type="InterPro" id="IPR020845">
    <property type="entry name" value="AMP-binding_CS"/>
</dbReference>
<proteinExistence type="predicted"/>
<keyword evidence="1" id="KW-0547">Nucleotide-binding</keyword>
<comment type="caution">
    <text evidence="5">The sequence shown here is derived from an EMBL/GenBank/DDBJ whole genome shotgun (WGS) entry which is preliminary data.</text>
</comment>
<dbReference type="RefSeq" id="WP_208233152.1">
    <property type="nucleotide sequence ID" value="NZ_JAGEVG010000006.1"/>
</dbReference>
<organism evidence="5 6">
    <name type="scientific">Gelidibacter pelagius</name>
    <dbReference type="NCBI Taxonomy" id="2819985"/>
    <lineage>
        <taxon>Bacteria</taxon>
        <taxon>Pseudomonadati</taxon>
        <taxon>Bacteroidota</taxon>
        <taxon>Flavobacteriia</taxon>
        <taxon>Flavobacteriales</taxon>
        <taxon>Flavobacteriaceae</taxon>
        <taxon>Gelidibacter</taxon>
    </lineage>
</organism>
<evidence type="ECO:0000259" key="4">
    <source>
        <dbReference type="Pfam" id="PF00501"/>
    </source>
</evidence>
<comment type="catalytic activity">
    <reaction evidence="3">
        <text>a long-chain fatty acid + ATP + CoA = a long-chain fatty acyl-CoA + AMP + diphosphate</text>
        <dbReference type="Rhea" id="RHEA:15421"/>
        <dbReference type="ChEBI" id="CHEBI:30616"/>
        <dbReference type="ChEBI" id="CHEBI:33019"/>
        <dbReference type="ChEBI" id="CHEBI:57287"/>
        <dbReference type="ChEBI" id="CHEBI:57560"/>
        <dbReference type="ChEBI" id="CHEBI:83139"/>
        <dbReference type="ChEBI" id="CHEBI:456215"/>
        <dbReference type="EC" id="6.2.1.3"/>
    </reaction>
    <physiologicalReaction direction="left-to-right" evidence="3">
        <dbReference type="Rhea" id="RHEA:15422"/>
    </physiologicalReaction>
</comment>
<dbReference type="PANTHER" id="PTHR43272">
    <property type="entry name" value="LONG-CHAIN-FATTY-ACID--COA LIGASE"/>
    <property type="match status" value="1"/>
</dbReference>
<evidence type="ECO:0000256" key="2">
    <source>
        <dbReference type="ARBA" id="ARBA00022840"/>
    </source>
</evidence>
<evidence type="ECO:0000313" key="6">
    <source>
        <dbReference type="Proteomes" id="UP000681315"/>
    </source>
</evidence>
<gene>
    <name evidence="5" type="ORF">J4051_07030</name>
</gene>
<dbReference type="Proteomes" id="UP000681315">
    <property type="component" value="Unassembled WGS sequence"/>
</dbReference>
<dbReference type="PANTHER" id="PTHR43272:SF33">
    <property type="entry name" value="AMP-BINDING DOMAIN-CONTAINING PROTEIN-RELATED"/>
    <property type="match status" value="1"/>
</dbReference>
<dbReference type="Gene3D" id="3.40.50.12780">
    <property type="entry name" value="N-terminal domain of ligase-like"/>
    <property type="match status" value="1"/>
</dbReference>
<keyword evidence="6" id="KW-1185">Reference proteome</keyword>
<dbReference type="InterPro" id="IPR000873">
    <property type="entry name" value="AMP-dep_synth/lig_dom"/>
</dbReference>
<accession>A0ABS3SQN7</accession>
<dbReference type="Pfam" id="PF23562">
    <property type="entry name" value="AMP-binding_C_3"/>
    <property type="match status" value="1"/>
</dbReference>
<dbReference type="Gene3D" id="3.30.300.30">
    <property type="match status" value="1"/>
</dbReference>
<feature type="domain" description="AMP-dependent synthetase/ligase" evidence="4">
    <location>
        <begin position="27"/>
        <end position="404"/>
    </location>
</feature>
<dbReference type="InterPro" id="IPR042099">
    <property type="entry name" value="ANL_N_sf"/>
</dbReference>
<dbReference type="InterPro" id="IPR045851">
    <property type="entry name" value="AMP-bd_C_sf"/>
</dbReference>
<reference evidence="5 6" key="1">
    <citation type="submission" date="2021-03" db="EMBL/GenBank/DDBJ databases">
        <title>Gelidibacter sp. nov., isolated from costal sediment.</title>
        <authorList>
            <person name="Lun K.-Y."/>
        </authorList>
    </citation>
    <scope>NUCLEOTIDE SEQUENCE [LARGE SCALE GENOMIC DNA]</scope>
    <source>
        <strain evidence="5 6">DF109</strain>
    </source>
</reference>
<dbReference type="Pfam" id="PF00501">
    <property type="entry name" value="AMP-binding"/>
    <property type="match status" value="1"/>
</dbReference>
<evidence type="ECO:0000313" key="5">
    <source>
        <dbReference type="EMBL" id="MBO3098015.1"/>
    </source>
</evidence>
<sequence>MKNNNNSMQEENNSIKSIIEYFYFWEENTPDSVFLRQPFGNEWTTLTFKEAGLEARKMVTALKKEGLQKGDHVGIYSKNCYHWVLADLAIHMGGFVSVPYYASLPKDQLKTVIDLSDLKALFVGKIDEWGSKEEILPEGLKVIRFPHYKDNAKVTTGLDWDELIKGNEPLKENYIPNLEDLWTILFTSGTTGLPKGVMHIHRSPALIMHHEKQTDWVGVFKIKDSRFFSYLPLNHAGERIGVETTAITVGGSISFVENIDTFSKNLRGTQPTLFFSVPRIWNKFYLGILSKIPKKQLDLYLKVPIVKTIVKNKILKGLGLNQCKIVATGAAITPAFLKEFYKKLDIHLIEAYGMTELCGSITNSVDLNSPYDSVGKVVPFAELKIAPEDGEVIIKTPYMMKGYYNDPEKTNDVLKDDWMYSGDIGHITEDGFVIITGRKSDAFKTSKGKYIVPNPIEETILENDFIEQVCVVGLGLPNPIALVQLSEDAMVLSKDIIEESCEETLEILNKELPNYERITTMVIITKEVWSEKNNLLTPTLKIKRNEIHKTYNENYLAWFNHKDKIIWDA</sequence>
<protein>
    <submittedName>
        <fullName evidence="5">AMP-binding protein</fullName>
    </submittedName>
</protein>